<dbReference type="InterPro" id="IPR017998">
    <property type="entry name" value="Chaperone_TCP-1"/>
</dbReference>
<accession>A0ABY9BZ84</accession>
<protein>
    <recommendedName>
        <fullName evidence="8">T-complex protein 1 subunit gamma</fullName>
    </recommendedName>
</protein>
<keyword evidence="3 5" id="KW-0067">ATP-binding</keyword>
<dbReference type="Pfam" id="PF00118">
    <property type="entry name" value="Cpn60_TCP1"/>
    <property type="match status" value="1"/>
</dbReference>
<dbReference type="SUPFAM" id="SSF54849">
    <property type="entry name" value="GroEL-intermediate domain like"/>
    <property type="match status" value="1"/>
</dbReference>
<keyword evidence="7" id="KW-1185">Reference proteome</keyword>
<comment type="similarity">
    <text evidence="1 5">Belongs to the TCP-1 chaperonin family.</text>
</comment>
<dbReference type="SUPFAM" id="SSF52029">
    <property type="entry name" value="GroEL apical domain-like"/>
    <property type="match status" value="1"/>
</dbReference>
<dbReference type="PANTHER" id="PTHR11353">
    <property type="entry name" value="CHAPERONIN"/>
    <property type="match status" value="1"/>
</dbReference>
<evidence type="ECO:0000313" key="7">
    <source>
        <dbReference type="Proteomes" id="UP001227230"/>
    </source>
</evidence>
<organism evidence="6 7">
    <name type="scientific">Vitis vinifera</name>
    <name type="common">Grape</name>
    <dbReference type="NCBI Taxonomy" id="29760"/>
    <lineage>
        <taxon>Eukaryota</taxon>
        <taxon>Viridiplantae</taxon>
        <taxon>Streptophyta</taxon>
        <taxon>Embryophyta</taxon>
        <taxon>Tracheophyta</taxon>
        <taxon>Spermatophyta</taxon>
        <taxon>Magnoliopsida</taxon>
        <taxon>eudicotyledons</taxon>
        <taxon>Gunneridae</taxon>
        <taxon>Pentapetalae</taxon>
        <taxon>rosids</taxon>
        <taxon>Vitales</taxon>
        <taxon>Vitaceae</taxon>
        <taxon>Viteae</taxon>
        <taxon>Vitis</taxon>
    </lineage>
</organism>
<evidence type="ECO:0000256" key="3">
    <source>
        <dbReference type="ARBA" id="ARBA00022840"/>
    </source>
</evidence>
<dbReference type="InterPro" id="IPR002423">
    <property type="entry name" value="Cpn60/GroEL/TCP-1"/>
</dbReference>
<proteinExistence type="inferred from homology"/>
<evidence type="ECO:0000256" key="5">
    <source>
        <dbReference type="RuleBase" id="RU004187"/>
    </source>
</evidence>
<dbReference type="InterPro" id="IPR027413">
    <property type="entry name" value="GROEL-like_equatorial_sf"/>
</dbReference>
<dbReference type="EMBL" id="CP126652">
    <property type="protein sequence ID" value="WJZ88278.1"/>
    <property type="molecule type" value="Genomic_DNA"/>
</dbReference>
<dbReference type="Proteomes" id="UP001227230">
    <property type="component" value="Chromosome 5"/>
</dbReference>
<dbReference type="PRINTS" id="PR00304">
    <property type="entry name" value="TCOMPLEXTCP1"/>
</dbReference>
<reference evidence="6 7" key="1">
    <citation type="journal article" date="2023" name="Hortic Res">
        <title>The complete reference genome for grapevine (Vitis vinifera L.) genetics and breeding.</title>
        <authorList>
            <person name="Shi X."/>
            <person name="Cao S."/>
            <person name="Wang X."/>
            <person name="Huang S."/>
            <person name="Wang Y."/>
            <person name="Liu Z."/>
            <person name="Liu W."/>
            <person name="Leng X."/>
            <person name="Peng Y."/>
            <person name="Wang N."/>
            <person name="Wang Y."/>
            <person name="Ma Z."/>
            <person name="Xu X."/>
            <person name="Zhang F."/>
            <person name="Xue H."/>
            <person name="Zhong H."/>
            <person name="Wang Y."/>
            <person name="Zhang K."/>
            <person name="Velt A."/>
            <person name="Avia K."/>
            <person name="Holtgrawe D."/>
            <person name="Grimplet J."/>
            <person name="Matus J.T."/>
            <person name="Ware D."/>
            <person name="Wu X."/>
            <person name="Wang H."/>
            <person name="Liu C."/>
            <person name="Fang Y."/>
            <person name="Rustenholz C."/>
            <person name="Cheng Z."/>
            <person name="Xiao H."/>
            <person name="Zhou Y."/>
        </authorList>
    </citation>
    <scope>NUCLEOTIDE SEQUENCE [LARGE SCALE GENOMIC DNA]</scope>
    <source>
        <strain evidence="7">cv. Pinot noir / PN40024</strain>
        <tissue evidence="6">Leaf</tissue>
    </source>
</reference>
<gene>
    <name evidence="6" type="ORF">VitviT2T_007595</name>
</gene>
<evidence type="ECO:0000313" key="6">
    <source>
        <dbReference type="EMBL" id="WJZ88278.1"/>
    </source>
</evidence>
<dbReference type="InterPro" id="IPR027410">
    <property type="entry name" value="TCP-1-like_intermed_sf"/>
</dbReference>
<evidence type="ECO:0000256" key="2">
    <source>
        <dbReference type="ARBA" id="ARBA00022741"/>
    </source>
</evidence>
<evidence type="ECO:0008006" key="8">
    <source>
        <dbReference type="Google" id="ProtNLM"/>
    </source>
</evidence>
<keyword evidence="4 5" id="KW-0143">Chaperone</keyword>
<keyword evidence="2 5" id="KW-0547">Nucleotide-binding</keyword>
<dbReference type="InterPro" id="IPR027409">
    <property type="entry name" value="GroEL-like_apical_dom_sf"/>
</dbReference>
<name>A0ABY9BZ84_VITVI</name>
<sequence length="247" mass="27603">MHICQGPYFSSFCLVEIGDMMGRDFRYHYEKPSELEVACFEARKLIADRKSVLVNCQHGIGGTLRVKPLTWGHGPNFGSPRIWVVTMQIQKFKPDLVITEKGLSDLAGHYLSKAGVNAIRRLRKADNNRIVKACRAVVVNRPDELQESDVGTRARIFEVQKIRDEFFAFKSECTDPKAYTILLKGASKVHLNGVERNLQDAMSVARNMIKIPKLVPGGGATELTISATLKQKSSSVEWIELNADGKV</sequence>
<dbReference type="Gene3D" id="1.10.560.10">
    <property type="entry name" value="GroEL-like equatorial domain"/>
    <property type="match status" value="1"/>
</dbReference>
<evidence type="ECO:0000256" key="4">
    <source>
        <dbReference type="ARBA" id="ARBA00023186"/>
    </source>
</evidence>
<dbReference type="Gene3D" id="3.30.260.10">
    <property type="entry name" value="TCP-1-like chaperonin intermediate domain"/>
    <property type="match status" value="1"/>
</dbReference>
<evidence type="ECO:0000256" key="1">
    <source>
        <dbReference type="ARBA" id="ARBA00008020"/>
    </source>
</evidence>
<dbReference type="Gene3D" id="3.50.7.10">
    <property type="entry name" value="GroEL"/>
    <property type="match status" value="1"/>
</dbReference>